<feature type="compositionally biased region" description="Low complexity" evidence="1">
    <location>
        <begin position="430"/>
        <end position="440"/>
    </location>
</feature>
<evidence type="ECO:0000313" key="3">
    <source>
        <dbReference type="Proteomes" id="UP000274822"/>
    </source>
</evidence>
<dbReference type="EMBL" id="RBNJ01012539">
    <property type="protein sequence ID" value="RUS25603.1"/>
    <property type="molecule type" value="Genomic_DNA"/>
</dbReference>
<keyword evidence="3" id="KW-1185">Reference proteome</keyword>
<feature type="compositionally biased region" description="Acidic residues" evidence="1">
    <location>
        <begin position="386"/>
        <end position="395"/>
    </location>
</feature>
<name>A0A433Q746_9FUNG</name>
<dbReference type="AlphaFoldDB" id="A0A433Q746"/>
<evidence type="ECO:0000256" key="1">
    <source>
        <dbReference type="SAM" id="MobiDB-lite"/>
    </source>
</evidence>
<dbReference type="Proteomes" id="UP000274822">
    <property type="component" value="Unassembled WGS sequence"/>
</dbReference>
<gene>
    <name evidence="2" type="ORF">BC938DRAFT_471906</name>
</gene>
<accession>A0A433Q746</accession>
<comment type="caution">
    <text evidence="2">The sequence shown here is derived from an EMBL/GenBank/DDBJ whole genome shotgun (WGS) entry which is preliminary data.</text>
</comment>
<evidence type="ECO:0000313" key="2">
    <source>
        <dbReference type="EMBL" id="RUS25603.1"/>
    </source>
</evidence>
<reference evidence="2 3" key="1">
    <citation type="journal article" date="2018" name="New Phytol.">
        <title>Phylogenomics of Endogonaceae and evolution of mycorrhizas within Mucoromycota.</title>
        <authorList>
            <person name="Chang Y."/>
            <person name="Desiro A."/>
            <person name="Na H."/>
            <person name="Sandor L."/>
            <person name="Lipzen A."/>
            <person name="Clum A."/>
            <person name="Barry K."/>
            <person name="Grigoriev I.V."/>
            <person name="Martin F.M."/>
            <person name="Stajich J.E."/>
            <person name="Smith M.E."/>
            <person name="Bonito G."/>
            <person name="Spatafora J.W."/>
        </authorList>
    </citation>
    <scope>NUCLEOTIDE SEQUENCE [LARGE SCALE GENOMIC DNA]</scope>
    <source>
        <strain evidence="2 3">AD002</strain>
    </source>
</reference>
<sequence>MHPPHFLIISPEILVRISTNLLAYDRIRLALTCRTLYMLLTQATPQAWNRLNFTLPRILDDALNLLVPHWFPPVRAFIPECRITDTVLTRLLVRTLHPSILPSIHTLVLDHTPVTPTSFLVALQHLPGLEDLSIRHCHSIHLSILATVWLELQEMTSLSHSNLRRFRCYGAGITPMVCDREIPHDAHTCRSPKLDVTVIDRIIAAVPAACVVDLHRCEACDEWPAMEKPPRCGECGRKDEWLCVHCVVQCATCGIRMCDECDPDPLGPGGGFAVLECKNLWCGYGEEGRPHLRALQQHLVQQLSMGRLQATFERTKLSALPGIRLRAMRSRVVRTVLVVGMPDEKLDGEDEEAGETERIEEGKDGDEMKCDCDDVKDKKRDREREADDDTQDDGYDCGGYGNSEHAEQNEDNQGCGSSSQPSSDNDESEGVVSPSGVSPRGRTHVFHVCDECWRAVYAPIHGGLDEDEVEDLRRDMDVHGEKLIDP</sequence>
<feature type="region of interest" description="Disordered" evidence="1">
    <location>
        <begin position="344"/>
        <end position="440"/>
    </location>
</feature>
<evidence type="ECO:0008006" key="4">
    <source>
        <dbReference type="Google" id="ProtNLM"/>
    </source>
</evidence>
<organism evidence="2 3">
    <name type="scientific">Jimgerdemannia flammicorona</name>
    <dbReference type="NCBI Taxonomy" id="994334"/>
    <lineage>
        <taxon>Eukaryota</taxon>
        <taxon>Fungi</taxon>
        <taxon>Fungi incertae sedis</taxon>
        <taxon>Mucoromycota</taxon>
        <taxon>Mucoromycotina</taxon>
        <taxon>Endogonomycetes</taxon>
        <taxon>Endogonales</taxon>
        <taxon>Endogonaceae</taxon>
        <taxon>Jimgerdemannia</taxon>
    </lineage>
</organism>
<dbReference type="SUPFAM" id="SSF52047">
    <property type="entry name" value="RNI-like"/>
    <property type="match status" value="1"/>
</dbReference>
<proteinExistence type="predicted"/>
<feature type="compositionally biased region" description="Basic and acidic residues" evidence="1">
    <location>
        <begin position="355"/>
        <end position="385"/>
    </location>
</feature>
<protein>
    <recommendedName>
        <fullName evidence="4">F-box domain-containing protein</fullName>
    </recommendedName>
</protein>
<feature type="non-terminal residue" evidence="2">
    <location>
        <position position="486"/>
    </location>
</feature>
<dbReference type="InterPro" id="IPR032675">
    <property type="entry name" value="LRR_dom_sf"/>
</dbReference>
<dbReference type="Gene3D" id="3.80.10.10">
    <property type="entry name" value="Ribonuclease Inhibitor"/>
    <property type="match status" value="1"/>
</dbReference>
<feature type="compositionally biased region" description="Low complexity" evidence="1">
    <location>
        <begin position="412"/>
        <end position="423"/>
    </location>
</feature>